<feature type="compositionally biased region" description="Acidic residues" evidence="6">
    <location>
        <begin position="201"/>
        <end position="233"/>
    </location>
</feature>
<name>A0A8S5V0A3_9CAUD</name>
<feature type="domain" description="Prohead serine protease" evidence="7">
    <location>
        <begin position="20"/>
        <end position="127"/>
    </location>
</feature>
<keyword evidence="4" id="KW-0118">Viral capsid assembly</keyword>
<accession>A0A8S5V0A3</accession>
<sequence>MKFDFSGWATKNDLTCSDGRTIKHNAFKENDGQRVPLVWQHGHQTVDNVLGHALLENRDEGVYAYCALNDTPAADNAKELVKHGDVKALSIYANRLDQRGADVIHGNIVEVSMVLSGANPGALIDNVALEHSDGSWTESEDEAIIYSGLTLSHDSGDITEDTYSMDDDEVYDEDDDMTVADVLETLDDDQRLAVAALIEEISGDVDDEDEDYDDDEYDVDDEDYDEDYEEDAEHGDFGGDTLMHSNIFEGDALYSVGPQLSHAEEEQIFAEARMPGMTLRSAVLAHAADYGIKNPELLFPDATNLDPEPQRIMRENSWVSRVLQGSKHTPFSRVKTQWSNLTADELRAKGYVKASRKKDVVYEVANRKTEPTTVYNKTKIDRDDVLDITTFNVVAWMQQNLRYSLEEELARAVLIGDGRQVSDENKIKEANIRPIWTDDELFSHKVLIDKDAKTADIIDAVRRSRKFYKGSGSPVLFTTNAFVCDMLEIKDLNQRYVYETKQAVANALNVSDVIEVEVMEGAKREVGGKTQNLLGIIVNMQDYTMGSDKGGETSFFEQFDIDFNQQKYLLEARCSGALTKYKSAIVIEKATA</sequence>
<feature type="region of interest" description="Disordered" evidence="6">
    <location>
        <begin position="200"/>
        <end position="234"/>
    </location>
</feature>
<dbReference type="InterPro" id="IPR054612">
    <property type="entry name" value="Phage_capsid-like_C"/>
</dbReference>
<protein>
    <submittedName>
        <fullName evidence="9">Major capsid protein</fullName>
    </submittedName>
</protein>
<dbReference type="GO" id="GO:0008233">
    <property type="term" value="F:peptidase activity"/>
    <property type="evidence" value="ECO:0007669"/>
    <property type="project" value="UniProtKB-KW"/>
</dbReference>
<dbReference type="Pfam" id="PF04586">
    <property type="entry name" value="Peptidase_S78"/>
    <property type="match status" value="1"/>
</dbReference>
<keyword evidence="5" id="KW-1273">Viral capsid maturation</keyword>
<evidence type="ECO:0000313" key="9">
    <source>
        <dbReference type="EMBL" id="DAG00133.1"/>
    </source>
</evidence>
<evidence type="ECO:0000256" key="5">
    <source>
        <dbReference type="ARBA" id="ARBA00023045"/>
    </source>
</evidence>
<evidence type="ECO:0000256" key="2">
    <source>
        <dbReference type="ARBA" id="ARBA00022670"/>
    </source>
</evidence>
<keyword evidence="2" id="KW-0645">Protease</keyword>
<evidence type="ECO:0000256" key="4">
    <source>
        <dbReference type="ARBA" id="ARBA00022950"/>
    </source>
</evidence>
<dbReference type="EMBL" id="BK016177">
    <property type="protein sequence ID" value="DAG00133.1"/>
    <property type="molecule type" value="Genomic_DNA"/>
</dbReference>
<evidence type="ECO:0000256" key="3">
    <source>
        <dbReference type="ARBA" id="ARBA00022801"/>
    </source>
</evidence>
<dbReference type="InterPro" id="IPR054613">
    <property type="entry name" value="Peptidase_S78_dom"/>
</dbReference>
<dbReference type="GO" id="GO:0006508">
    <property type="term" value="P:proteolysis"/>
    <property type="evidence" value="ECO:0007669"/>
    <property type="project" value="UniProtKB-KW"/>
</dbReference>
<proteinExistence type="predicted"/>
<dbReference type="SUPFAM" id="SSF56563">
    <property type="entry name" value="Major capsid protein gp5"/>
    <property type="match status" value="1"/>
</dbReference>
<dbReference type="Pfam" id="PF05065">
    <property type="entry name" value="Phage_capsid"/>
    <property type="match status" value="1"/>
</dbReference>
<dbReference type="GO" id="GO:0046797">
    <property type="term" value="P:viral procapsid maturation"/>
    <property type="evidence" value="ECO:0007669"/>
    <property type="project" value="UniProtKB-KW"/>
</dbReference>
<evidence type="ECO:0000259" key="7">
    <source>
        <dbReference type="Pfam" id="PF04586"/>
    </source>
</evidence>
<keyword evidence="3" id="KW-0378">Hydrolase</keyword>
<reference evidence="9" key="1">
    <citation type="journal article" date="2021" name="Proc. Natl. Acad. Sci. U.S.A.">
        <title>A Catalog of Tens of Thousands of Viruses from Human Metagenomes Reveals Hidden Associations with Chronic Diseases.</title>
        <authorList>
            <person name="Tisza M.J."/>
            <person name="Buck C.B."/>
        </authorList>
    </citation>
    <scope>NUCLEOTIDE SEQUENCE</scope>
    <source>
        <strain evidence="9">CtTPJ4</strain>
    </source>
</reference>
<evidence type="ECO:0000259" key="8">
    <source>
        <dbReference type="Pfam" id="PF05065"/>
    </source>
</evidence>
<feature type="domain" description="Phage capsid-like C-terminal" evidence="8">
    <location>
        <begin position="358"/>
        <end position="587"/>
    </location>
</feature>
<evidence type="ECO:0000256" key="1">
    <source>
        <dbReference type="ARBA" id="ARBA00022612"/>
    </source>
</evidence>
<keyword evidence="1" id="KW-1188">Viral release from host cell</keyword>
<evidence type="ECO:0000256" key="6">
    <source>
        <dbReference type="SAM" id="MobiDB-lite"/>
    </source>
</evidence>
<organism evidence="9">
    <name type="scientific">Siphoviridae sp. ctTPJ4</name>
    <dbReference type="NCBI Taxonomy" id="2825519"/>
    <lineage>
        <taxon>Viruses</taxon>
        <taxon>Duplodnaviria</taxon>
        <taxon>Heunggongvirae</taxon>
        <taxon>Uroviricota</taxon>
        <taxon>Caudoviricetes</taxon>
    </lineage>
</organism>